<evidence type="ECO:0000256" key="2">
    <source>
        <dbReference type="ARBA" id="ARBA00023015"/>
    </source>
</evidence>
<dbReference type="Gene3D" id="1.10.10.10">
    <property type="entry name" value="Winged helix-like DNA-binding domain superfamily/Winged helix DNA-binding domain"/>
    <property type="match status" value="1"/>
</dbReference>
<sequence>MSLEISPPTMPAWGRSVHRFDHLRGKIMGHGSPLMPTGSIRGIDPVETWTILVVESQDEYREALTEDLVRCGQKVQAMTGGRAALDCRPVADLILLGLELADLDGLEVCRALRAGCDTPVIAIGSQVSELDTVLALRAGADDYVARPYGFRELMARMEAVMRRAHAHEHAPEILERGPLRIDVRKREVVFKDRVIRMTRKEFELLLLLALNRGTVVSRDRILDQIWGGSWSRRTLDTHVSSIRSKLGDRDWIVSIRGVGFMMDHI</sequence>
<keyword evidence="4" id="KW-0804">Transcription</keyword>
<organism evidence="8 9">
    <name type="scientific">Streptomyces lincolnensis</name>
    <dbReference type="NCBI Taxonomy" id="1915"/>
    <lineage>
        <taxon>Bacteria</taxon>
        <taxon>Bacillati</taxon>
        <taxon>Actinomycetota</taxon>
        <taxon>Actinomycetes</taxon>
        <taxon>Kitasatosporales</taxon>
        <taxon>Streptomycetaceae</taxon>
        <taxon>Streptomyces</taxon>
    </lineage>
</organism>
<protein>
    <recommendedName>
        <fullName evidence="5">Sensory transduction protein RegX3</fullName>
    </recommendedName>
</protein>
<dbReference type="GO" id="GO:0006355">
    <property type="term" value="P:regulation of DNA-templated transcription"/>
    <property type="evidence" value="ECO:0007669"/>
    <property type="project" value="InterPro"/>
</dbReference>
<dbReference type="GO" id="GO:0005829">
    <property type="term" value="C:cytosol"/>
    <property type="evidence" value="ECO:0007669"/>
    <property type="project" value="TreeGrafter"/>
</dbReference>
<evidence type="ECO:0000313" key="8">
    <source>
        <dbReference type="EMBL" id="ANS69125.1"/>
    </source>
</evidence>
<dbReference type="EMBL" id="CP016438">
    <property type="protein sequence ID" value="ANS69125.1"/>
    <property type="molecule type" value="Genomic_DNA"/>
</dbReference>
<dbReference type="Proteomes" id="UP000092598">
    <property type="component" value="Chromosome"/>
</dbReference>
<dbReference type="KEGG" id="sls:SLINC_6901"/>
<reference evidence="8 9" key="1">
    <citation type="submission" date="2016-07" db="EMBL/GenBank/DDBJ databases">
        <title>Enhancement of antibiotic productionsby engineered nitrateutilization in actinobacteria.</title>
        <authorList>
            <person name="Meng S.C."/>
        </authorList>
    </citation>
    <scope>NUCLEOTIDE SEQUENCE [LARGE SCALE GENOMIC DNA]</scope>
    <source>
        <strain evidence="8 9">NRRL 2936</strain>
    </source>
</reference>
<name>A0A1B1MKI0_STRLN</name>
<evidence type="ECO:0000256" key="3">
    <source>
        <dbReference type="ARBA" id="ARBA00023125"/>
    </source>
</evidence>
<proteinExistence type="predicted"/>
<evidence type="ECO:0000256" key="4">
    <source>
        <dbReference type="ARBA" id="ARBA00023163"/>
    </source>
</evidence>
<dbReference type="PROSITE" id="PS50110">
    <property type="entry name" value="RESPONSE_REGULATORY"/>
    <property type="match status" value="1"/>
</dbReference>
<dbReference type="PATRIC" id="fig|1915.4.peg.7609"/>
<dbReference type="InterPro" id="IPR001789">
    <property type="entry name" value="Sig_transdc_resp-reg_receiver"/>
</dbReference>
<dbReference type="InterPro" id="IPR039420">
    <property type="entry name" value="WalR-like"/>
</dbReference>
<dbReference type="SMART" id="SM00862">
    <property type="entry name" value="Trans_reg_C"/>
    <property type="match status" value="1"/>
</dbReference>
<keyword evidence="2" id="KW-0805">Transcription regulation</keyword>
<keyword evidence="1" id="KW-0597">Phosphoprotein</keyword>
<dbReference type="PROSITE" id="PS51755">
    <property type="entry name" value="OMPR_PHOB"/>
    <property type="match status" value="1"/>
</dbReference>
<dbReference type="Pfam" id="PF00486">
    <property type="entry name" value="Trans_reg_C"/>
    <property type="match status" value="1"/>
</dbReference>
<evidence type="ECO:0000256" key="1">
    <source>
        <dbReference type="ARBA" id="ARBA00022553"/>
    </source>
</evidence>
<evidence type="ECO:0000256" key="5">
    <source>
        <dbReference type="ARBA" id="ARBA00041201"/>
    </source>
</evidence>
<dbReference type="InterPro" id="IPR011006">
    <property type="entry name" value="CheY-like_superfamily"/>
</dbReference>
<evidence type="ECO:0000313" key="9">
    <source>
        <dbReference type="Proteomes" id="UP000092598"/>
    </source>
</evidence>
<keyword evidence="9" id="KW-1185">Reference proteome</keyword>
<dbReference type="PANTHER" id="PTHR48111:SF72">
    <property type="entry name" value="SENSORY TRANSDUCTION PROTEIN REGX3"/>
    <property type="match status" value="1"/>
</dbReference>
<dbReference type="GO" id="GO:0000976">
    <property type="term" value="F:transcription cis-regulatory region binding"/>
    <property type="evidence" value="ECO:0007669"/>
    <property type="project" value="TreeGrafter"/>
</dbReference>
<dbReference type="CDD" id="cd00383">
    <property type="entry name" value="trans_reg_C"/>
    <property type="match status" value="1"/>
</dbReference>
<dbReference type="GO" id="GO:0032993">
    <property type="term" value="C:protein-DNA complex"/>
    <property type="evidence" value="ECO:0007669"/>
    <property type="project" value="TreeGrafter"/>
</dbReference>
<accession>A0A1B1MKI0</accession>
<dbReference type="Pfam" id="PF00072">
    <property type="entry name" value="Response_reg"/>
    <property type="match status" value="1"/>
</dbReference>
<dbReference type="SMART" id="SM00448">
    <property type="entry name" value="REC"/>
    <property type="match status" value="1"/>
</dbReference>
<dbReference type="STRING" id="1915.SLINC_6901"/>
<dbReference type="GO" id="GO:0000156">
    <property type="term" value="F:phosphorelay response regulator activity"/>
    <property type="evidence" value="ECO:0007669"/>
    <property type="project" value="TreeGrafter"/>
</dbReference>
<gene>
    <name evidence="8" type="ORF">SLINC_6901</name>
</gene>
<dbReference type="Gene3D" id="3.40.50.2300">
    <property type="match status" value="1"/>
</dbReference>
<dbReference type="PANTHER" id="PTHR48111">
    <property type="entry name" value="REGULATOR OF RPOS"/>
    <property type="match status" value="1"/>
</dbReference>
<evidence type="ECO:0000256" key="7">
    <source>
        <dbReference type="PROSITE-ProRule" id="PRU01091"/>
    </source>
</evidence>
<dbReference type="AlphaFoldDB" id="A0A1B1MKI0"/>
<dbReference type="Gene3D" id="6.10.250.690">
    <property type="match status" value="1"/>
</dbReference>
<dbReference type="SUPFAM" id="SSF52172">
    <property type="entry name" value="CheY-like"/>
    <property type="match status" value="1"/>
</dbReference>
<feature type="DNA-binding region" description="OmpR/PhoB-type" evidence="7">
    <location>
        <begin position="171"/>
        <end position="264"/>
    </location>
</feature>
<dbReference type="InterPro" id="IPR001867">
    <property type="entry name" value="OmpR/PhoB-type_DNA-bd"/>
</dbReference>
<evidence type="ECO:0000256" key="6">
    <source>
        <dbReference type="PROSITE-ProRule" id="PRU00169"/>
    </source>
</evidence>
<dbReference type="InterPro" id="IPR036388">
    <property type="entry name" value="WH-like_DNA-bd_sf"/>
</dbReference>
<keyword evidence="3 7" id="KW-0238">DNA-binding</keyword>
<comment type="caution">
    <text evidence="6">Lacks conserved residue(s) required for the propagation of feature annotation.</text>
</comment>